<sequence>MREAQIKKALADHLVSQQSAQQHSFIEELRLHGGEVRADLVHVEQMHCFEIKSEADSLARLITQGSRYTLIFDRITLVLAQRHVAKAIEMLPPWWGVLVLEAGTSQFVTLREAGVNVRHRADSLASVLTKDEALHILEGAGVTRGWRSKSLYLIQQHIAQMFPVEELRQHIREALLIRAEKTLLAH</sequence>
<dbReference type="NCBIfam" id="NF033832">
    <property type="entry name" value="sce7726_fam"/>
    <property type="match status" value="1"/>
</dbReference>
<dbReference type="RefSeq" id="WP_363799857.1">
    <property type="nucleotide sequence ID" value="NZ_CP159925.1"/>
</dbReference>
<evidence type="ECO:0000313" key="1">
    <source>
        <dbReference type="EMBL" id="XCO76532.1"/>
    </source>
</evidence>
<gene>
    <name evidence="1" type="ORF">ABU614_07030</name>
</gene>
<organism evidence="1">
    <name type="scientific">Lysobacter firmicutimachus</name>
    <dbReference type="NCBI Taxonomy" id="1792846"/>
    <lineage>
        <taxon>Bacteria</taxon>
        <taxon>Pseudomonadati</taxon>
        <taxon>Pseudomonadota</taxon>
        <taxon>Gammaproteobacteria</taxon>
        <taxon>Lysobacterales</taxon>
        <taxon>Lysobacteraceae</taxon>
        <taxon>Lysobacter</taxon>
    </lineage>
</organism>
<dbReference type="AlphaFoldDB" id="A0AAU8MY59"/>
<reference evidence="1" key="1">
    <citation type="submission" date="2024-06" db="EMBL/GenBank/DDBJ databases">
        <authorList>
            <person name="Li S."/>
        </authorList>
    </citation>
    <scope>NUCLEOTIDE SEQUENCE</scope>
    <source>
        <strain evidence="1">SR10</strain>
    </source>
</reference>
<dbReference type="EMBL" id="CP159925">
    <property type="protein sequence ID" value="XCO76532.1"/>
    <property type="molecule type" value="Genomic_DNA"/>
</dbReference>
<name>A0AAU8MY59_9GAMM</name>
<proteinExistence type="predicted"/>
<accession>A0AAU8MY59</accession>
<dbReference type="InterPro" id="IPR047729">
    <property type="entry name" value="Sce7726-like"/>
</dbReference>
<protein>
    <submittedName>
        <fullName evidence="1">Sce7726 family protein</fullName>
    </submittedName>
</protein>